<evidence type="ECO:0000259" key="7">
    <source>
        <dbReference type="PROSITE" id="PS50043"/>
    </source>
</evidence>
<sequence length="213" mass="23445">MRKVLIVDDHTMVCEGIKRVIEDIPGVLVWGSVHSGEEALKVLRKEHIDVVLMDVHMPGIGGLGATLEIARLHPNTKVIALSAIDDAPYPAKMMEAGASGYVAKGSDQSELLEALETVFQGKQYLSRVVAQKVALSKTSKNSSDSPFGELSERELQVAQMIVDCVKTKEIADRLNVSDKTVSTFRRRIFDKLEIQSDVELARLAMRYNVLGLV</sequence>
<protein>
    <submittedName>
        <fullName evidence="9">Two component transcriptional regulator, LuxR family</fullName>
    </submittedName>
</protein>
<dbReference type="Proteomes" id="UP000182769">
    <property type="component" value="Unassembled WGS sequence"/>
</dbReference>
<dbReference type="OrthoDB" id="9796655at2"/>
<keyword evidence="2" id="KW-0902">Two-component regulatory system</keyword>
<evidence type="ECO:0000256" key="3">
    <source>
        <dbReference type="ARBA" id="ARBA00023015"/>
    </source>
</evidence>
<name>A0A0K6IHE3_9GAMM</name>
<reference evidence="10" key="1">
    <citation type="submission" date="2015-08" db="EMBL/GenBank/DDBJ databases">
        <authorList>
            <person name="Varghese N."/>
        </authorList>
    </citation>
    <scope>NUCLEOTIDE SEQUENCE [LARGE SCALE GENOMIC DNA]</scope>
    <source>
        <strain evidence="10">JCM 18476</strain>
    </source>
</reference>
<dbReference type="InterPro" id="IPR016032">
    <property type="entry name" value="Sig_transdc_resp-reg_C-effctor"/>
</dbReference>
<dbReference type="PROSITE" id="PS00622">
    <property type="entry name" value="HTH_LUXR_1"/>
    <property type="match status" value="1"/>
</dbReference>
<accession>A0A0K6IHE3</accession>
<dbReference type="GO" id="GO:0006355">
    <property type="term" value="P:regulation of DNA-templated transcription"/>
    <property type="evidence" value="ECO:0007669"/>
    <property type="project" value="InterPro"/>
</dbReference>
<dbReference type="RefSeq" id="WP_055461498.1">
    <property type="nucleotide sequence ID" value="NZ_CYHG01000001.1"/>
</dbReference>
<organism evidence="9 10">
    <name type="scientific">Marinomonas fungiae</name>
    <dbReference type="NCBI Taxonomy" id="1137284"/>
    <lineage>
        <taxon>Bacteria</taxon>
        <taxon>Pseudomonadati</taxon>
        <taxon>Pseudomonadota</taxon>
        <taxon>Gammaproteobacteria</taxon>
        <taxon>Oceanospirillales</taxon>
        <taxon>Oceanospirillaceae</taxon>
        <taxon>Marinomonas</taxon>
    </lineage>
</organism>
<keyword evidence="10" id="KW-1185">Reference proteome</keyword>
<dbReference type="InterPro" id="IPR001789">
    <property type="entry name" value="Sig_transdc_resp-reg_receiver"/>
</dbReference>
<evidence type="ECO:0000313" key="9">
    <source>
        <dbReference type="EMBL" id="CUB02539.1"/>
    </source>
</evidence>
<dbReference type="PRINTS" id="PR00038">
    <property type="entry name" value="HTHLUXR"/>
</dbReference>
<gene>
    <name evidence="9" type="ORF">Ga0061065_101376</name>
</gene>
<evidence type="ECO:0000256" key="5">
    <source>
        <dbReference type="ARBA" id="ARBA00023163"/>
    </source>
</evidence>
<dbReference type="SUPFAM" id="SSF52172">
    <property type="entry name" value="CheY-like"/>
    <property type="match status" value="1"/>
</dbReference>
<dbReference type="PANTHER" id="PTHR43214:SF3">
    <property type="entry name" value="RESPONSE REGULATOR UVRY"/>
    <property type="match status" value="1"/>
</dbReference>
<dbReference type="STRING" id="1137284.GCA_001418205_00377"/>
<dbReference type="AlphaFoldDB" id="A0A0K6IHE3"/>
<dbReference type="GO" id="GO:0003677">
    <property type="term" value="F:DNA binding"/>
    <property type="evidence" value="ECO:0007669"/>
    <property type="project" value="UniProtKB-KW"/>
</dbReference>
<evidence type="ECO:0000313" key="10">
    <source>
        <dbReference type="Proteomes" id="UP000182769"/>
    </source>
</evidence>
<dbReference type="InterPro" id="IPR058245">
    <property type="entry name" value="NreC/VraR/RcsB-like_REC"/>
</dbReference>
<evidence type="ECO:0000256" key="4">
    <source>
        <dbReference type="ARBA" id="ARBA00023125"/>
    </source>
</evidence>
<dbReference type="InterPro" id="IPR000792">
    <property type="entry name" value="Tscrpt_reg_LuxR_C"/>
</dbReference>
<keyword evidence="1 6" id="KW-0597">Phosphoprotein</keyword>
<dbReference type="SMART" id="SM00421">
    <property type="entry name" value="HTH_LUXR"/>
    <property type="match status" value="1"/>
</dbReference>
<dbReference type="PROSITE" id="PS50110">
    <property type="entry name" value="RESPONSE_REGULATORY"/>
    <property type="match status" value="1"/>
</dbReference>
<dbReference type="InterPro" id="IPR039420">
    <property type="entry name" value="WalR-like"/>
</dbReference>
<dbReference type="PROSITE" id="PS50043">
    <property type="entry name" value="HTH_LUXR_2"/>
    <property type="match status" value="1"/>
</dbReference>
<evidence type="ECO:0000259" key="8">
    <source>
        <dbReference type="PROSITE" id="PS50110"/>
    </source>
</evidence>
<dbReference type="CDD" id="cd06170">
    <property type="entry name" value="LuxR_C_like"/>
    <property type="match status" value="1"/>
</dbReference>
<evidence type="ECO:0000256" key="6">
    <source>
        <dbReference type="PROSITE-ProRule" id="PRU00169"/>
    </source>
</evidence>
<keyword evidence="5" id="KW-0804">Transcription</keyword>
<dbReference type="EMBL" id="CYHG01000001">
    <property type="protein sequence ID" value="CUB02539.1"/>
    <property type="molecule type" value="Genomic_DNA"/>
</dbReference>
<dbReference type="Gene3D" id="3.40.50.2300">
    <property type="match status" value="1"/>
</dbReference>
<dbReference type="GO" id="GO:0000160">
    <property type="term" value="P:phosphorelay signal transduction system"/>
    <property type="evidence" value="ECO:0007669"/>
    <property type="project" value="UniProtKB-KW"/>
</dbReference>
<proteinExistence type="predicted"/>
<dbReference type="SMART" id="SM00448">
    <property type="entry name" value="REC"/>
    <property type="match status" value="1"/>
</dbReference>
<dbReference type="InterPro" id="IPR011006">
    <property type="entry name" value="CheY-like_superfamily"/>
</dbReference>
<feature type="domain" description="Response regulatory" evidence="8">
    <location>
        <begin position="3"/>
        <end position="119"/>
    </location>
</feature>
<dbReference type="Pfam" id="PF00072">
    <property type="entry name" value="Response_reg"/>
    <property type="match status" value="1"/>
</dbReference>
<dbReference type="SUPFAM" id="SSF46894">
    <property type="entry name" value="C-terminal effector domain of the bipartite response regulators"/>
    <property type="match status" value="1"/>
</dbReference>
<keyword evidence="3" id="KW-0805">Transcription regulation</keyword>
<evidence type="ECO:0000256" key="2">
    <source>
        <dbReference type="ARBA" id="ARBA00023012"/>
    </source>
</evidence>
<dbReference type="CDD" id="cd17535">
    <property type="entry name" value="REC_NarL-like"/>
    <property type="match status" value="1"/>
</dbReference>
<evidence type="ECO:0000256" key="1">
    <source>
        <dbReference type="ARBA" id="ARBA00022553"/>
    </source>
</evidence>
<keyword evidence="4" id="KW-0238">DNA-binding</keyword>
<dbReference type="PANTHER" id="PTHR43214">
    <property type="entry name" value="TWO-COMPONENT RESPONSE REGULATOR"/>
    <property type="match status" value="1"/>
</dbReference>
<dbReference type="Pfam" id="PF00196">
    <property type="entry name" value="GerE"/>
    <property type="match status" value="1"/>
</dbReference>
<feature type="domain" description="HTH luxR-type" evidence="7">
    <location>
        <begin position="143"/>
        <end position="208"/>
    </location>
</feature>
<feature type="modified residue" description="4-aspartylphosphate" evidence="6">
    <location>
        <position position="54"/>
    </location>
</feature>